<dbReference type="FunFam" id="1.50.10.10:FF:000001">
    <property type="entry name" value="probable alkaline/neutral invertase B"/>
    <property type="match status" value="1"/>
</dbReference>
<dbReference type="KEGG" id="nnu:104604064"/>
<comment type="catalytic activity">
    <reaction evidence="1 6">
        <text>Hydrolysis of terminal non-reducing beta-D-fructofuranoside residues in beta-D-fructofuranosides.</text>
        <dbReference type="EC" id="3.2.1.26"/>
    </reaction>
</comment>
<feature type="compositionally biased region" description="Basic and acidic residues" evidence="7">
    <location>
        <begin position="13"/>
        <end position="36"/>
    </location>
</feature>
<dbReference type="Proteomes" id="UP000189703">
    <property type="component" value="Unplaced"/>
</dbReference>
<feature type="region of interest" description="Disordered" evidence="7">
    <location>
        <begin position="55"/>
        <end position="81"/>
    </location>
</feature>
<proteinExistence type="inferred from homology"/>
<dbReference type="SUPFAM" id="SSF48208">
    <property type="entry name" value="Six-hairpin glycosidases"/>
    <property type="match status" value="1"/>
</dbReference>
<gene>
    <name evidence="9" type="primary">LOC104604064</name>
</gene>
<organism evidence="8 9">
    <name type="scientific">Nelumbo nucifera</name>
    <name type="common">Sacred lotus</name>
    <dbReference type="NCBI Taxonomy" id="4432"/>
    <lineage>
        <taxon>Eukaryota</taxon>
        <taxon>Viridiplantae</taxon>
        <taxon>Streptophyta</taxon>
        <taxon>Embryophyta</taxon>
        <taxon>Tracheophyta</taxon>
        <taxon>Spermatophyta</taxon>
        <taxon>Magnoliopsida</taxon>
        <taxon>Proteales</taxon>
        <taxon>Nelumbonaceae</taxon>
        <taxon>Nelumbo</taxon>
    </lineage>
</organism>
<dbReference type="RefSeq" id="XP_010266598.1">
    <property type="nucleotide sequence ID" value="XM_010268296.1"/>
</dbReference>
<dbReference type="Pfam" id="PF12899">
    <property type="entry name" value="Glyco_hydro_100"/>
    <property type="match status" value="1"/>
</dbReference>
<keyword evidence="5 6" id="KW-0326">Glycosidase</keyword>
<evidence type="ECO:0000256" key="5">
    <source>
        <dbReference type="ARBA" id="ARBA00023295"/>
    </source>
</evidence>
<dbReference type="PANTHER" id="PTHR31916">
    <property type="match status" value="1"/>
</dbReference>
<evidence type="ECO:0000256" key="2">
    <source>
        <dbReference type="ARBA" id="ARBA00007671"/>
    </source>
</evidence>
<dbReference type="InterPro" id="IPR008928">
    <property type="entry name" value="6-hairpin_glycosidase_sf"/>
</dbReference>
<dbReference type="GeneID" id="104604064"/>
<dbReference type="OMA" id="SMMDEAW"/>
<evidence type="ECO:0000256" key="6">
    <source>
        <dbReference type="RuleBase" id="RU367047"/>
    </source>
</evidence>
<accession>A0A1U8ATX1</accession>
<comment type="function">
    <text evidence="6">Invertase that cleaves sucrose into glucose and fructose.</text>
</comment>
<dbReference type="AlphaFoldDB" id="A0A1U8ATX1"/>
<reference evidence="9" key="1">
    <citation type="submission" date="2025-08" db="UniProtKB">
        <authorList>
            <consortium name="RefSeq"/>
        </authorList>
    </citation>
    <scope>IDENTIFICATION</scope>
</reference>
<evidence type="ECO:0000256" key="4">
    <source>
        <dbReference type="ARBA" id="ARBA00023277"/>
    </source>
</evidence>
<protein>
    <recommendedName>
        <fullName evidence="6">Alkaline/neutral invertase</fullName>
        <ecNumber evidence="6">3.2.1.26</ecNumber>
    </recommendedName>
</protein>
<name>A0A1U8ATX1_NELNU</name>
<keyword evidence="4 6" id="KW-0119">Carbohydrate metabolism</keyword>
<dbReference type="GO" id="GO:0004575">
    <property type="term" value="F:sucrose alpha-glucosidase activity"/>
    <property type="evidence" value="ECO:0000318"/>
    <property type="project" value="GO_Central"/>
</dbReference>
<dbReference type="GO" id="GO:0005987">
    <property type="term" value="P:sucrose catabolic process"/>
    <property type="evidence" value="ECO:0000318"/>
    <property type="project" value="GO_Central"/>
</dbReference>
<dbReference type="OrthoDB" id="1655280at2759"/>
<keyword evidence="3 6" id="KW-0378">Hydrolase</keyword>
<sequence>MASSSPTSLTGSDHSDADHVSLEISHLPDGESERQNEPVITLNSEECLDDQKLTRIPSLKPSPSVHITMDSHLSPGNRTNASQVNAENTCLVDEAWENLTKSVVFYKGKPIGTLAALDPSADALNYNQVFVRDFVPSGLAYLMKPQPEPEIVKNFLLKTLYLQGWEKRIDNFTLGEGVMPASFKIQYDSHRGKDTLEADFGGSAIGRVAPVDSGFWWIILLMSYTKCTRDRTLSEMAEMQRGMRLILNLCLADGFHTFPTLLCADGCSMIDRRMGIYGYSIEIQALFFFALRCARQMLKPESGGKELIERIDKRVTALSYHIRTYFWLDFTQLNNIYRYRTEEYSHTAVNKFNVIPDSIPDWVFDFMPLRGGYFVGNVSPARMDFRWFLVGNCIAILSSLATPQQATAIMDLLEERWEDLIGEMPLKIVYPALEGHQWRIVTGCDPKNTRWSYHNGGSWPVLLWLLTAACIKCGRPQIAKRAIELVEQRISKDGWPEYYDGKTGRYIGKQARKYQTWSIAGYLVAKMMIENPSNLLMISLEDDKKIAKPRLTRSLSWTC</sequence>
<evidence type="ECO:0000256" key="7">
    <source>
        <dbReference type="SAM" id="MobiDB-lite"/>
    </source>
</evidence>
<dbReference type="GO" id="GO:0033926">
    <property type="term" value="F:endo-alpha-N-acetylgalactosaminidase activity"/>
    <property type="evidence" value="ECO:0007669"/>
    <property type="project" value="UniProtKB-UniRule"/>
</dbReference>
<evidence type="ECO:0000256" key="3">
    <source>
        <dbReference type="ARBA" id="ARBA00022801"/>
    </source>
</evidence>
<dbReference type="Gene3D" id="1.50.10.10">
    <property type="match status" value="1"/>
</dbReference>
<dbReference type="EC" id="3.2.1.26" evidence="6"/>
<evidence type="ECO:0000313" key="8">
    <source>
        <dbReference type="Proteomes" id="UP000189703"/>
    </source>
</evidence>
<comment type="similarity">
    <text evidence="2 6">Belongs to the glycosyl hydrolase 100 family.</text>
</comment>
<dbReference type="InterPro" id="IPR012341">
    <property type="entry name" value="6hp_glycosidase-like_sf"/>
</dbReference>
<evidence type="ECO:0000256" key="1">
    <source>
        <dbReference type="ARBA" id="ARBA00000094"/>
    </source>
</evidence>
<evidence type="ECO:0000313" key="9">
    <source>
        <dbReference type="RefSeq" id="XP_010266598.1"/>
    </source>
</evidence>
<feature type="compositionally biased region" description="Polar residues" evidence="7">
    <location>
        <begin position="1"/>
        <end position="12"/>
    </location>
</feature>
<dbReference type="InterPro" id="IPR024746">
    <property type="entry name" value="Glyco_hydro_100"/>
</dbReference>
<feature type="region of interest" description="Disordered" evidence="7">
    <location>
        <begin position="1"/>
        <end position="37"/>
    </location>
</feature>
<dbReference type="PANTHER" id="PTHR31916:SF37">
    <property type="entry name" value="ALKALINE_NEUTRAL INVERTASE"/>
    <property type="match status" value="1"/>
</dbReference>
<keyword evidence="8" id="KW-1185">Reference proteome</keyword>
<dbReference type="eggNOG" id="ENOG502QTU9">
    <property type="taxonomic scope" value="Eukaryota"/>
</dbReference>